<gene>
    <name evidence="12" type="ORF">V8G54_000200</name>
</gene>
<dbReference type="PANTHER" id="PTHR42829:SF2">
    <property type="entry name" value="NADH-UBIQUINONE OXIDOREDUCTASE CHAIN 5"/>
    <property type="match status" value="1"/>
</dbReference>
<evidence type="ECO:0000256" key="1">
    <source>
        <dbReference type="ARBA" id="ARBA00004141"/>
    </source>
</evidence>
<feature type="transmembrane region" description="Helical" evidence="10">
    <location>
        <begin position="431"/>
        <end position="450"/>
    </location>
</feature>
<geneLocation type="mitochondrion" evidence="12"/>
<feature type="transmembrane region" description="Helical" evidence="10">
    <location>
        <begin position="456"/>
        <end position="478"/>
    </location>
</feature>
<evidence type="ECO:0000256" key="6">
    <source>
        <dbReference type="ARBA" id="ARBA00022989"/>
    </source>
</evidence>
<keyword evidence="4 10" id="KW-0812">Transmembrane</keyword>
<evidence type="ECO:0000256" key="3">
    <source>
        <dbReference type="ARBA" id="ARBA00022448"/>
    </source>
</evidence>
<evidence type="ECO:0000256" key="5">
    <source>
        <dbReference type="ARBA" id="ARBA00022967"/>
    </source>
</evidence>
<comment type="similarity">
    <text evidence="2">Belongs to the complex I subunit 5 family.</text>
</comment>
<organism evidence="12 13">
    <name type="scientific">Vigna mungo</name>
    <name type="common">Black gram</name>
    <name type="synonym">Phaseolus mungo</name>
    <dbReference type="NCBI Taxonomy" id="3915"/>
    <lineage>
        <taxon>Eukaryota</taxon>
        <taxon>Viridiplantae</taxon>
        <taxon>Streptophyta</taxon>
        <taxon>Embryophyta</taxon>
        <taxon>Tracheophyta</taxon>
        <taxon>Spermatophyta</taxon>
        <taxon>Magnoliopsida</taxon>
        <taxon>eudicotyledons</taxon>
        <taxon>Gunneridae</taxon>
        <taxon>Pentapetalae</taxon>
        <taxon>rosids</taxon>
        <taxon>fabids</taxon>
        <taxon>Fabales</taxon>
        <taxon>Fabaceae</taxon>
        <taxon>Papilionoideae</taxon>
        <taxon>50 kb inversion clade</taxon>
        <taxon>NPAAA clade</taxon>
        <taxon>indigoferoid/millettioid clade</taxon>
        <taxon>Phaseoleae</taxon>
        <taxon>Vigna</taxon>
    </lineage>
</organism>
<evidence type="ECO:0000256" key="9">
    <source>
        <dbReference type="SAM" id="MobiDB-lite"/>
    </source>
</evidence>
<evidence type="ECO:0000256" key="8">
    <source>
        <dbReference type="ARBA" id="ARBA00023136"/>
    </source>
</evidence>
<keyword evidence="8 10" id="KW-0472">Membrane</keyword>
<dbReference type="NCBIfam" id="TIGR01974">
    <property type="entry name" value="NDH_I_L"/>
    <property type="match status" value="1"/>
</dbReference>
<feature type="transmembrane region" description="Helical" evidence="10">
    <location>
        <begin position="982"/>
        <end position="1005"/>
    </location>
</feature>
<evidence type="ECO:0000259" key="11">
    <source>
        <dbReference type="Pfam" id="PF00361"/>
    </source>
</evidence>
<evidence type="ECO:0000256" key="2">
    <source>
        <dbReference type="ARBA" id="ARBA00008200"/>
    </source>
</evidence>
<dbReference type="GO" id="GO:0016020">
    <property type="term" value="C:membrane"/>
    <property type="evidence" value="ECO:0007669"/>
    <property type="project" value="UniProtKB-SubCell"/>
</dbReference>
<keyword evidence="13" id="KW-1185">Reference proteome</keyword>
<evidence type="ECO:0000256" key="10">
    <source>
        <dbReference type="SAM" id="Phobius"/>
    </source>
</evidence>
<dbReference type="InterPro" id="IPR003945">
    <property type="entry name" value="NU5C-like"/>
</dbReference>
<feature type="transmembrane region" description="Helical" evidence="10">
    <location>
        <begin position="385"/>
        <end position="403"/>
    </location>
</feature>
<dbReference type="EMBL" id="CP144701">
    <property type="protein sequence ID" value="WVZ26860.1"/>
    <property type="molecule type" value="Genomic_DNA"/>
</dbReference>
<dbReference type="GO" id="GO:0042773">
    <property type="term" value="P:ATP synthesis coupled electron transport"/>
    <property type="evidence" value="ECO:0007669"/>
    <property type="project" value="InterPro"/>
</dbReference>
<dbReference type="GO" id="GO:0003954">
    <property type="term" value="F:NADH dehydrogenase activity"/>
    <property type="evidence" value="ECO:0007669"/>
    <property type="project" value="TreeGrafter"/>
</dbReference>
<keyword evidence="5" id="KW-1278">Translocase</keyword>
<evidence type="ECO:0000256" key="4">
    <source>
        <dbReference type="ARBA" id="ARBA00022692"/>
    </source>
</evidence>
<dbReference type="PANTHER" id="PTHR42829">
    <property type="entry name" value="NADH-UBIQUINONE OXIDOREDUCTASE CHAIN 5"/>
    <property type="match status" value="1"/>
</dbReference>
<feature type="transmembrane region" description="Helical" evidence="10">
    <location>
        <begin position="777"/>
        <end position="793"/>
    </location>
</feature>
<keyword evidence="12" id="KW-0496">Mitochondrion</keyword>
<feature type="transmembrane region" description="Helical" evidence="10">
    <location>
        <begin position="941"/>
        <end position="961"/>
    </location>
</feature>
<dbReference type="Proteomes" id="UP001374535">
    <property type="component" value="Mitochondrion MT"/>
</dbReference>
<dbReference type="InterPro" id="IPR018393">
    <property type="entry name" value="NADHpl_OxRdtase_5_subgr"/>
</dbReference>
<evidence type="ECO:0000313" key="12">
    <source>
        <dbReference type="EMBL" id="WVZ26860.1"/>
    </source>
</evidence>
<evidence type="ECO:0000256" key="7">
    <source>
        <dbReference type="ARBA" id="ARBA00023027"/>
    </source>
</evidence>
<keyword evidence="3" id="KW-0813">Transport</keyword>
<feature type="transmembrane region" description="Helical" evidence="10">
    <location>
        <begin position="813"/>
        <end position="832"/>
    </location>
</feature>
<evidence type="ECO:0000313" key="13">
    <source>
        <dbReference type="Proteomes" id="UP001374535"/>
    </source>
</evidence>
<feature type="region of interest" description="Disordered" evidence="9">
    <location>
        <begin position="1177"/>
        <end position="1254"/>
    </location>
</feature>
<feature type="region of interest" description="Disordered" evidence="9">
    <location>
        <begin position="54"/>
        <end position="82"/>
    </location>
</feature>
<feature type="domain" description="NADH:quinone oxidoreductase/Mrp antiporter transmembrane" evidence="11">
    <location>
        <begin position="723"/>
        <end position="982"/>
    </location>
</feature>
<feature type="transmembrane region" description="Helical" evidence="10">
    <location>
        <begin position="872"/>
        <end position="892"/>
    </location>
</feature>
<protein>
    <recommendedName>
        <fullName evidence="11">NADH:quinone oxidoreductase/Mrp antiporter transmembrane domain-containing protein</fullName>
    </recommendedName>
</protein>
<dbReference type="GO" id="GO:0008137">
    <property type="term" value="F:NADH dehydrogenase (ubiquinone) activity"/>
    <property type="evidence" value="ECO:0007669"/>
    <property type="project" value="InterPro"/>
</dbReference>
<sequence>MEFYVRVLKFVSRVRSRLLGWGWKGAALFHLMTHWVFSFMEGDLTLYVGADGASSSKRPSIDLNFPPTDETEPETTSEPPQEELVLRREMEEHVLRRLMAAAPPGTTPEQLLNQARETAALKRQIIDHMPTLDPGHSAFWRTHRYGLITDALLTNRQTEYSPKHLQTMWEEVNNPNSAIYKKMISVPSDVEDGSRLALSGSVVEAGRDHLNQPSMCLVRGRLAWCYWMLLINRTGRVGKKAYDEHLFDGKALQSEVLRLGEEMFLVDAGPGTPIICMQDEPTGVPINRATRFENKVGSLDLVAGESLIKKKILERLFIDLVAGESLIKERAAARLNDLVGSTDVVAGEPLLLPRRFRQNLAWMELNKIWRRNTKVKGFLLQKVKGGYSVAIAGFITFLSFRSHNKRRRKKKKRLNNRFTIKSIHPTRKKTNIVIMYLLIVFLPLIGSSFAGSEGSAIMTTTCVSFSSILSLIAFYEVAPGASACYLRIAPWISSEMFDASWGFFGDLDRSDPDAAVAPRRYGLDPLLPTPGHHSMSGRRGDILDVTTPLGAAVPPCLSIDTQLSRPITNATGKAKTAPRIWVARGRLCPDGGALWGRAQPNRDSTPPTSSAPLYRLNHSKSLVGGTGEPRELVRCVGQRARSTPFSFIDPAFSSLRCRTLEWQRKGRSYLFFQACSDIWFPRKIKLVSRVMGNLPARMRGSPPHHCMQGELARLIRKLVRLADKAATKAMPVNRVGDFGLAPGISGRFTLFQTVDFSTIFARASAPRNSWISCNMRLNAITLICILLLIGAVGKSAQIGSHTWSPDAMEGPTPVSALIHAATMVTAGVFMIARCSPLFEYPPTALIVITSAGATTSFLAATTGILQNDLKRVIAYSTCSQLGYMIFACGISNYSVSVFHLMNHAFFKALLFLSAGSVIHAMSDEQDMRKMGGLASSFPFTYAMMLMGSLSLIGFPFLTGFYSKDVILELAYTKYTISGNFAFWLGSVSVLFTSYYSFRSLFLTFLVPTNSFGRDILRCHDAPIPMAIPLILLALGSLFVGYLAKVKYCDEAAVAHPTRSIGDRMRAKFPPMAEMFSRLLNLCGGPDPLRVSRKGRRKEALANLWSTDHTEGQALKRRTGTSGINVFQFLALHRPSNGPWTKRPLPERTMSRGPPPPTRYISRLWAAITIQEDTRNWKDKQTHPVDCRATSPTTQERDSLKSQGRGWPRGPTWRLGISAGNAKTYETKRADPSPMEQRGSVARNESASSVPSGKRKHESITILVENRGGMPLALRPVPYPVHSAILPIQLPLSTLGKGLPDPSRWCTATIPDCFVFQTPLPHPLTLLESRAGNNGFLRCLLPCRLPIYPERKKIRTGKKKEIQKMRLTALLYSRYTYYIPQRLARAYFTARLNGISLVELNYLDLNLWNSQKTKAHPLSIQHKLGIFLSSKLKPLKPDSEAYLLNQSEREDCFQGLLKRKRCILGPSPHSQIDPVAFVSIQLYGSPAFQLPYFQKDSNWRMKLQLNLLEREEDRLEYSNWEEDGYKDSNYNSMLGIGSNEMKRKWNFFFDPFPPFRIRVAIEYPEEKNRIGSEVALRLVTSSLCMDNRYCCRGTFSGFFPGGSNHLTSSKGLSRHEKKASVNGLMYVDVVKDKDRLLIHFTSCKTGADSSKSRTIEQFWNNFYSQLSGIAKSFTSGSNVGQYHDDVIRLLLDSKLKRQEPYGRSYISYSSQIIGLKADCYFLALGHRILDNSKGVLKEASSRSSVAWSLRMPKKPFFGTRGRSWRTRRRRTEGVRGRSSRHIALGFDGCLKDADWEVGYGPSCIVQTTDGLRCQEGIDGAQDLTITYACARMRYGRGRCVIGTLSVVDRARVLLPLLIRKKCHDALLWQLKWNFTSRGCDVWCGEPSSLLQERAAMRLAAEVELDDRDSSFVVRAKYWHAAIGRLMKSQRLNWKKSDTFIRVWHELAGDSVTAHWLVRTLDENEVARMLFRKGRSKGRRTLQAVRNVCGMSKMWAKTKRARKKKSVSIHTGVAAIGLWLVLDLNRSCLGVARRARLTFLLPKPGLRKFSFLPLSSSYVPYSPPSPLLGGVVPVRSFAQPVTRLFNWTFLALKAVLQPSLSLRCRRIVGKVNPSVRGGGSTISSVQIGKALLSPLPQEEERKEASELLRGQSPYLFSASHRPREFHSIVVSLSIPSLGIYLTTIVSSLPARARLTTDLKGDSNRAALIEAGGEAVSLYPATPSKASHKVKEYWAQAS</sequence>
<feature type="compositionally biased region" description="Polar residues" evidence="9">
    <location>
        <begin position="601"/>
        <end position="611"/>
    </location>
</feature>
<name>A0AAQ3PGZ7_VIGMU</name>
<feature type="transmembrane region" description="Helical" evidence="10">
    <location>
        <begin position="844"/>
        <end position="866"/>
    </location>
</feature>
<dbReference type="PRINTS" id="PR01434">
    <property type="entry name" value="NADHDHGNASE5"/>
</dbReference>
<dbReference type="GO" id="GO:0009536">
    <property type="term" value="C:plastid"/>
    <property type="evidence" value="ECO:0007669"/>
    <property type="project" value="UniProtKB-ARBA"/>
</dbReference>
<keyword evidence="7" id="KW-0520">NAD</keyword>
<reference evidence="12 13" key="1">
    <citation type="journal article" date="2023" name="Life. Sci Alliance">
        <title>Evolutionary insights into 3D genome organization and epigenetic landscape of Vigna mungo.</title>
        <authorList>
            <person name="Junaid A."/>
            <person name="Singh B."/>
            <person name="Bhatia S."/>
        </authorList>
    </citation>
    <scope>NUCLEOTIDE SEQUENCE [LARGE SCALE GENOMIC DNA]</scope>
    <source>
        <strain evidence="12">Urdbean</strain>
    </source>
</reference>
<proteinExistence type="inferred from homology"/>
<accession>A0AAQ3PGZ7</accession>
<dbReference type="Pfam" id="PF00361">
    <property type="entry name" value="Proton_antipo_M"/>
    <property type="match status" value="1"/>
</dbReference>
<dbReference type="InterPro" id="IPR001750">
    <property type="entry name" value="ND/Mrp_TM"/>
</dbReference>
<dbReference type="GO" id="GO:0015990">
    <property type="term" value="P:electron transport coupled proton transport"/>
    <property type="evidence" value="ECO:0007669"/>
    <property type="project" value="TreeGrafter"/>
</dbReference>
<keyword evidence="6 10" id="KW-1133">Transmembrane helix</keyword>
<feature type="transmembrane region" description="Helical" evidence="10">
    <location>
        <begin position="1025"/>
        <end position="1043"/>
    </location>
</feature>
<comment type="subcellular location">
    <subcellularLocation>
        <location evidence="1">Membrane</location>
        <topology evidence="1">Multi-pass membrane protein</topology>
    </subcellularLocation>
</comment>
<feature type="region of interest" description="Disordered" evidence="9">
    <location>
        <begin position="1137"/>
        <end position="1157"/>
    </location>
</feature>
<feature type="region of interest" description="Disordered" evidence="9">
    <location>
        <begin position="595"/>
        <end position="614"/>
    </location>
</feature>